<keyword evidence="2" id="KW-1185">Reference proteome</keyword>
<dbReference type="AlphaFoldDB" id="A0AAV2HSB7"/>
<proteinExistence type="predicted"/>
<name>A0AAV2HSB7_LYMST</name>
<accession>A0AAV2HSB7</accession>
<comment type="caution">
    <text evidence="1">The sequence shown here is derived from an EMBL/GenBank/DDBJ whole genome shotgun (WGS) entry which is preliminary data.</text>
</comment>
<dbReference type="EMBL" id="CAXITT010000210">
    <property type="protein sequence ID" value="CAL1535754.1"/>
    <property type="molecule type" value="Genomic_DNA"/>
</dbReference>
<reference evidence="1 2" key="1">
    <citation type="submission" date="2024-04" db="EMBL/GenBank/DDBJ databases">
        <authorList>
            <consortium name="Genoscope - CEA"/>
            <person name="William W."/>
        </authorList>
    </citation>
    <scope>NUCLEOTIDE SEQUENCE [LARGE SCALE GENOMIC DNA]</scope>
</reference>
<organism evidence="1 2">
    <name type="scientific">Lymnaea stagnalis</name>
    <name type="common">Great pond snail</name>
    <name type="synonym">Helix stagnalis</name>
    <dbReference type="NCBI Taxonomy" id="6523"/>
    <lineage>
        <taxon>Eukaryota</taxon>
        <taxon>Metazoa</taxon>
        <taxon>Spiralia</taxon>
        <taxon>Lophotrochozoa</taxon>
        <taxon>Mollusca</taxon>
        <taxon>Gastropoda</taxon>
        <taxon>Heterobranchia</taxon>
        <taxon>Euthyneura</taxon>
        <taxon>Panpulmonata</taxon>
        <taxon>Hygrophila</taxon>
        <taxon>Lymnaeoidea</taxon>
        <taxon>Lymnaeidae</taxon>
        <taxon>Lymnaea</taxon>
    </lineage>
</organism>
<evidence type="ECO:0000313" key="2">
    <source>
        <dbReference type="Proteomes" id="UP001497497"/>
    </source>
</evidence>
<protein>
    <submittedName>
        <fullName evidence="1">Uncharacterized protein</fullName>
    </submittedName>
</protein>
<dbReference type="Proteomes" id="UP001497497">
    <property type="component" value="Unassembled WGS sequence"/>
</dbReference>
<evidence type="ECO:0000313" key="1">
    <source>
        <dbReference type="EMBL" id="CAL1535754.1"/>
    </source>
</evidence>
<sequence>MSVCNAGKWIRDYQTRNGLQGSINRKNVVLSYGHVEWSALDFVDNQTYPMAGNEGRVFTTEIGTEVEITSGMLRGLHRYVSLPLNGLPWYVTNLVNDPIEIDVARRKNYDTDECAYTVGEIQLARNRFATFKCDVQLKGYVIFNTSIYGGSLQSADEVDIREIVRHTSWTLEGECTFHLGLNDSIVWY</sequence>
<gene>
    <name evidence="1" type="ORF">GSLYS_00009714001</name>
</gene>